<dbReference type="PANTHER" id="PTHR12526:SF600">
    <property type="entry name" value="GLYCOSYL TRANSFERASE GROUP 1"/>
    <property type="match status" value="1"/>
</dbReference>
<organism evidence="1 2">
    <name type="scientific">Luteolibacter pohnpeiensis</name>
    <dbReference type="NCBI Taxonomy" id="454153"/>
    <lineage>
        <taxon>Bacteria</taxon>
        <taxon>Pseudomonadati</taxon>
        <taxon>Verrucomicrobiota</taxon>
        <taxon>Verrucomicrobiia</taxon>
        <taxon>Verrucomicrobiales</taxon>
        <taxon>Verrucomicrobiaceae</taxon>
        <taxon>Luteolibacter</taxon>
    </lineage>
</organism>
<protein>
    <submittedName>
        <fullName evidence="1">Glycosyltransferase</fullName>
    </submittedName>
</protein>
<dbReference type="EMBL" id="JAENIJ010000010">
    <property type="protein sequence ID" value="MBK1882422.1"/>
    <property type="molecule type" value="Genomic_DNA"/>
</dbReference>
<proteinExistence type="predicted"/>
<dbReference type="Proteomes" id="UP000603141">
    <property type="component" value="Unassembled WGS sequence"/>
</dbReference>
<dbReference type="Pfam" id="PF13692">
    <property type="entry name" value="Glyco_trans_1_4"/>
    <property type="match status" value="1"/>
</dbReference>
<dbReference type="PANTHER" id="PTHR12526">
    <property type="entry name" value="GLYCOSYLTRANSFERASE"/>
    <property type="match status" value="1"/>
</dbReference>
<gene>
    <name evidence="1" type="ORF">JIN85_08350</name>
</gene>
<evidence type="ECO:0000313" key="1">
    <source>
        <dbReference type="EMBL" id="MBK1882422.1"/>
    </source>
</evidence>
<dbReference type="GO" id="GO:0016757">
    <property type="term" value="F:glycosyltransferase activity"/>
    <property type="evidence" value="ECO:0007669"/>
    <property type="project" value="TreeGrafter"/>
</dbReference>
<accession>A0A934S533</accession>
<comment type="caution">
    <text evidence="1">The sequence shown here is derived from an EMBL/GenBank/DDBJ whole genome shotgun (WGS) entry which is preliminary data.</text>
</comment>
<dbReference type="AlphaFoldDB" id="A0A934S533"/>
<dbReference type="SUPFAM" id="SSF53756">
    <property type="entry name" value="UDP-Glycosyltransferase/glycogen phosphorylase"/>
    <property type="match status" value="1"/>
</dbReference>
<reference evidence="1" key="1">
    <citation type="submission" date="2021-01" db="EMBL/GenBank/DDBJ databases">
        <title>Modified the classification status of verrucomicrobia.</title>
        <authorList>
            <person name="Feng X."/>
        </authorList>
    </citation>
    <scope>NUCLEOTIDE SEQUENCE</scope>
    <source>
        <strain evidence="1">KCTC 22041</strain>
    </source>
</reference>
<evidence type="ECO:0000313" key="2">
    <source>
        <dbReference type="Proteomes" id="UP000603141"/>
    </source>
</evidence>
<keyword evidence="2" id="KW-1185">Reference proteome</keyword>
<dbReference type="RefSeq" id="WP_200269545.1">
    <property type="nucleotide sequence ID" value="NZ_JAENIJ010000010.1"/>
</dbReference>
<dbReference type="Gene3D" id="3.40.50.2000">
    <property type="entry name" value="Glycogen Phosphorylase B"/>
    <property type="match status" value="2"/>
</dbReference>
<dbReference type="CDD" id="cd03801">
    <property type="entry name" value="GT4_PimA-like"/>
    <property type="match status" value="1"/>
</dbReference>
<name>A0A934S533_9BACT</name>
<sequence>MKRILIFLPYVPYPLRRGAYQRVYHLTQELGSHFKVDLFCLSSEAEDKYHQPRFEEFCKRVRFEPFQHPPWPPFWSDRLWNPMPTTVRHWWSDDVLESFKDFTAGQDYDSIVFCDLVLWPYVKSVFPDHPCRVMDRSRVDWLFQTEVIETTKPDPLEKFKLKENIWKISKMEREVREKLALMVVCGPDDQTFLDGKLGPSKNIFVLANGANVSFFNADEWPQQPTPNPSALFCGALDYAPNTDGLAWYFEKIHPLVLKRYPDFKIMLVGKSPTPEVEGYGKLDGVEFVGEVPDVRPYYQKAWMQVVPLRIGGGTRLKIAEGLSMANPVVSTTLGAQGLELYHDEHLLLADTPEAFAEAMMRYVDDRELRVQQGLNGRRKILETYTWQALGNQLADQLNHLTHSKS</sequence>